<keyword evidence="6" id="KW-0732">Signal</keyword>
<dbReference type="InterPro" id="IPR036249">
    <property type="entry name" value="Thioredoxin-like_sf"/>
</dbReference>
<organism evidence="8 9">
    <name type="scientific">Mycetocola manganoxydans</name>
    <dbReference type="NCBI Taxonomy" id="699879"/>
    <lineage>
        <taxon>Bacteria</taxon>
        <taxon>Bacillati</taxon>
        <taxon>Actinomycetota</taxon>
        <taxon>Actinomycetes</taxon>
        <taxon>Micrococcales</taxon>
        <taxon>Microbacteriaceae</taxon>
        <taxon>Mycetocola</taxon>
    </lineage>
</organism>
<accession>A0A3L6ZLU4</accession>
<evidence type="ECO:0000256" key="6">
    <source>
        <dbReference type="SAM" id="SignalP"/>
    </source>
</evidence>
<keyword evidence="4" id="KW-1015">Disulfide bond</keyword>
<dbReference type="OrthoDB" id="9796554at2"/>
<dbReference type="PANTHER" id="PTHR42852:SF6">
    <property type="entry name" value="THIOL:DISULFIDE INTERCHANGE PROTEIN DSBE"/>
    <property type="match status" value="1"/>
</dbReference>
<dbReference type="GO" id="GO:0030313">
    <property type="term" value="C:cell envelope"/>
    <property type="evidence" value="ECO:0007669"/>
    <property type="project" value="UniProtKB-SubCell"/>
</dbReference>
<name>A0A3L6ZLU4_9MICO</name>
<proteinExistence type="predicted"/>
<dbReference type="RefSeq" id="WP_121673858.1">
    <property type="nucleotide sequence ID" value="NZ_BMXM01000012.1"/>
</dbReference>
<dbReference type="PROSITE" id="PS00194">
    <property type="entry name" value="THIOREDOXIN_1"/>
    <property type="match status" value="1"/>
</dbReference>
<keyword evidence="5" id="KW-0676">Redox-active center</keyword>
<protein>
    <submittedName>
        <fullName evidence="8">TlpA family protein disulfide reductase</fullName>
    </submittedName>
</protein>
<dbReference type="SUPFAM" id="SSF52833">
    <property type="entry name" value="Thioredoxin-like"/>
    <property type="match status" value="1"/>
</dbReference>
<dbReference type="AlphaFoldDB" id="A0A3L6ZLU4"/>
<feature type="signal peptide" evidence="6">
    <location>
        <begin position="1"/>
        <end position="25"/>
    </location>
</feature>
<dbReference type="InterPro" id="IPR013740">
    <property type="entry name" value="Redoxin"/>
</dbReference>
<keyword evidence="9" id="KW-1185">Reference proteome</keyword>
<evidence type="ECO:0000256" key="4">
    <source>
        <dbReference type="ARBA" id="ARBA00023157"/>
    </source>
</evidence>
<dbReference type="InterPro" id="IPR050553">
    <property type="entry name" value="Thioredoxin_ResA/DsbE_sf"/>
</dbReference>
<evidence type="ECO:0000256" key="2">
    <source>
        <dbReference type="ARBA" id="ARBA00022748"/>
    </source>
</evidence>
<dbReference type="Gene3D" id="3.40.30.10">
    <property type="entry name" value="Glutaredoxin"/>
    <property type="match status" value="1"/>
</dbReference>
<comment type="caution">
    <text evidence="8">The sequence shown here is derived from an EMBL/GenBank/DDBJ whole genome shotgun (WGS) entry which is preliminary data.</text>
</comment>
<dbReference type="Proteomes" id="UP000270299">
    <property type="component" value="Unassembled WGS sequence"/>
</dbReference>
<feature type="chain" id="PRO_5018038419" evidence="6">
    <location>
        <begin position="26"/>
        <end position="201"/>
    </location>
</feature>
<gene>
    <name evidence="8" type="ORF">D9V29_13540</name>
</gene>
<comment type="subcellular location">
    <subcellularLocation>
        <location evidence="1">Cell envelope</location>
    </subcellularLocation>
</comment>
<evidence type="ECO:0000313" key="8">
    <source>
        <dbReference type="EMBL" id="RLP68501.1"/>
    </source>
</evidence>
<dbReference type="PROSITE" id="PS51352">
    <property type="entry name" value="THIOREDOXIN_2"/>
    <property type="match status" value="1"/>
</dbReference>
<dbReference type="CDD" id="cd02966">
    <property type="entry name" value="TlpA_like_family"/>
    <property type="match status" value="1"/>
</dbReference>
<dbReference type="Pfam" id="PF08534">
    <property type="entry name" value="Redoxin"/>
    <property type="match status" value="1"/>
</dbReference>
<dbReference type="PANTHER" id="PTHR42852">
    <property type="entry name" value="THIOL:DISULFIDE INTERCHANGE PROTEIN DSBE"/>
    <property type="match status" value="1"/>
</dbReference>
<keyword evidence="3" id="KW-0735">Signal-anchor</keyword>
<feature type="domain" description="Thioredoxin" evidence="7">
    <location>
        <begin position="56"/>
        <end position="201"/>
    </location>
</feature>
<dbReference type="GO" id="GO:0017004">
    <property type="term" value="P:cytochrome complex assembly"/>
    <property type="evidence" value="ECO:0007669"/>
    <property type="project" value="UniProtKB-KW"/>
</dbReference>
<evidence type="ECO:0000256" key="1">
    <source>
        <dbReference type="ARBA" id="ARBA00004196"/>
    </source>
</evidence>
<dbReference type="InterPro" id="IPR013766">
    <property type="entry name" value="Thioredoxin_domain"/>
</dbReference>
<evidence type="ECO:0000259" key="7">
    <source>
        <dbReference type="PROSITE" id="PS51352"/>
    </source>
</evidence>
<dbReference type="GO" id="GO:0016491">
    <property type="term" value="F:oxidoreductase activity"/>
    <property type="evidence" value="ECO:0007669"/>
    <property type="project" value="InterPro"/>
</dbReference>
<evidence type="ECO:0000256" key="5">
    <source>
        <dbReference type="ARBA" id="ARBA00023284"/>
    </source>
</evidence>
<keyword evidence="2" id="KW-0201">Cytochrome c-type biogenesis</keyword>
<dbReference type="EMBL" id="RCUV01000020">
    <property type="protein sequence ID" value="RLP68501.1"/>
    <property type="molecule type" value="Genomic_DNA"/>
</dbReference>
<reference evidence="8 9" key="1">
    <citation type="submission" date="2018-10" db="EMBL/GenBank/DDBJ databases">
        <authorList>
            <person name="Li J."/>
        </authorList>
    </citation>
    <scope>NUCLEOTIDE SEQUENCE [LARGE SCALE GENOMIC DNA]</scope>
    <source>
        <strain evidence="8 9">CCTCC AB209002</strain>
    </source>
</reference>
<evidence type="ECO:0000256" key="3">
    <source>
        <dbReference type="ARBA" id="ARBA00022968"/>
    </source>
</evidence>
<dbReference type="InterPro" id="IPR017937">
    <property type="entry name" value="Thioredoxin_CS"/>
</dbReference>
<sequence length="201" mass="21330">MRKVTGIRGLASAGIALALALTVSACSPNDPLSEQYLEGSNKGYIAGDGSVTEIPVDERTEAITFDGVDEHGKPFNSAEFAGEVLVVNFWYAGCAPCRAEAPQLQSLWEEYSRQGVQFVGVNVYDQPDTAISFNETYGITYPSIIDVGTGAAKLAFTGTVPPQAVPTTLVLDRDGRVAARILGQLPDESVLSTLIKDTVAE</sequence>
<dbReference type="PROSITE" id="PS51257">
    <property type="entry name" value="PROKAR_LIPOPROTEIN"/>
    <property type="match status" value="1"/>
</dbReference>
<keyword evidence="3" id="KW-0812">Transmembrane</keyword>
<evidence type="ECO:0000313" key="9">
    <source>
        <dbReference type="Proteomes" id="UP000270299"/>
    </source>
</evidence>